<dbReference type="Proteomes" id="UP001156691">
    <property type="component" value="Unassembled WGS sequence"/>
</dbReference>
<dbReference type="Pfam" id="PF07729">
    <property type="entry name" value="FCD"/>
    <property type="match status" value="1"/>
</dbReference>
<dbReference type="Pfam" id="PF00392">
    <property type="entry name" value="GntR"/>
    <property type="match status" value="1"/>
</dbReference>
<dbReference type="PANTHER" id="PTHR43537:SF5">
    <property type="entry name" value="UXU OPERON TRANSCRIPTIONAL REGULATOR"/>
    <property type="match status" value="1"/>
</dbReference>
<dbReference type="InterPro" id="IPR011711">
    <property type="entry name" value="GntR_C"/>
</dbReference>
<proteinExistence type="predicted"/>
<gene>
    <name evidence="5" type="ORF">GCM10010862_06210</name>
</gene>
<dbReference type="CDD" id="cd07377">
    <property type="entry name" value="WHTH_GntR"/>
    <property type="match status" value="1"/>
</dbReference>
<dbReference type="SUPFAM" id="SSF48008">
    <property type="entry name" value="GntR ligand-binding domain-like"/>
    <property type="match status" value="1"/>
</dbReference>
<accession>A0ABQ5W0W9</accession>
<sequence length="230" mass="25360">MKLQAVSNRKLYIQIADQIRDLIQSGAAEPGRQLPSERDLAQDLGVSRPTVREALIALEVAGLIDIRVGVGAFVRGRNGGVEPLPEQNHSPIEVMQARCIIEPEVAALAARHIDTDQIAALNEILTHMRVETAAGRWPAASDQALHLTIADACASSVLREILSDLWKSRAEEVDQRFHTHLASIDELRRHIMVDHEAIVAAIERGDPDAARKAMTDHLRYVEAAMLSVWD</sequence>
<feature type="domain" description="HTH gntR-type" evidence="4">
    <location>
        <begin position="9"/>
        <end position="77"/>
    </location>
</feature>
<evidence type="ECO:0000256" key="1">
    <source>
        <dbReference type="ARBA" id="ARBA00023015"/>
    </source>
</evidence>
<dbReference type="PRINTS" id="PR00035">
    <property type="entry name" value="HTHGNTR"/>
</dbReference>
<dbReference type="PROSITE" id="PS50949">
    <property type="entry name" value="HTH_GNTR"/>
    <property type="match status" value="1"/>
</dbReference>
<evidence type="ECO:0000256" key="3">
    <source>
        <dbReference type="ARBA" id="ARBA00023163"/>
    </source>
</evidence>
<keyword evidence="3" id="KW-0804">Transcription</keyword>
<organism evidence="5 6">
    <name type="scientific">Devosia nitrariae</name>
    <dbReference type="NCBI Taxonomy" id="2071872"/>
    <lineage>
        <taxon>Bacteria</taxon>
        <taxon>Pseudomonadati</taxon>
        <taxon>Pseudomonadota</taxon>
        <taxon>Alphaproteobacteria</taxon>
        <taxon>Hyphomicrobiales</taxon>
        <taxon>Devosiaceae</taxon>
        <taxon>Devosia</taxon>
    </lineage>
</organism>
<dbReference type="SUPFAM" id="SSF46785">
    <property type="entry name" value="Winged helix' DNA-binding domain"/>
    <property type="match status" value="1"/>
</dbReference>
<dbReference type="SMART" id="SM00895">
    <property type="entry name" value="FCD"/>
    <property type="match status" value="1"/>
</dbReference>
<keyword evidence="6" id="KW-1185">Reference proteome</keyword>
<evidence type="ECO:0000313" key="6">
    <source>
        <dbReference type="Proteomes" id="UP001156691"/>
    </source>
</evidence>
<reference evidence="6" key="1">
    <citation type="journal article" date="2019" name="Int. J. Syst. Evol. Microbiol.">
        <title>The Global Catalogue of Microorganisms (GCM) 10K type strain sequencing project: providing services to taxonomists for standard genome sequencing and annotation.</title>
        <authorList>
            <consortium name="The Broad Institute Genomics Platform"/>
            <consortium name="The Broad Institute Genome Sequencing Center for Infectious Disease"/>
            <person name="Wu L."/>
            <person name="Ma J."/>
        </authorList>
    </citation>
    <scope>NUCLEOTIDE SEQUENCE [LARGE SCALE GENOMIC DNA]</scope>
    <source>
        <strain evidence="6">NBRC 112416</strain>
    </source>
</reference>
<dbReference type="Gene3D" id="1.10.10.10">
    <property type="entry name" value="Winged helix-like DNA-binding domain superfamily/Winged helix DNA-binding domain"/>
    <property type="match status" value="1"/>
</dbReference>
<dbReference type="InterPro" id="IPR008920">
    <property type="entry name" value="TF_FadR/GntR_C"/>
</dbReference>
<evidence type="ECO:0000313" key="5">
    <source>
        <dbReference type="EMBL" id="GLQ53363.1"/>
    </source>
</evidence>
<dbReference type="RefSeq" id="WP_284338812.1">
    <property type="nucleotide sequence ID" value="NZ_BSNS01000003.1"/>
</dbReference>
<protein>
    <submittedName>
        <fullName evidence="5">GntR family transcriptional regulator</fullName>
    </submittedName>
</protein>
<evidence type="ECO:0000259" key="4">
    <source>
        <dbReference type="PROSITE" id="PS50949"/>
    </source>
</evidence>
<keyword evidence="2" id="KW-0238">DNA-binding</keyword>
<comment type="caution">
    <text evidence="5">The sequence shown here is derived from an EMBL/GenBank/DDBJ whole genome shotgun (WGS) entry which is preliminary data.</text>
</comment>
<dbReference type="Gene3D" id="1.20.120.530">
    <property type="entry name" value="GntR ligand-binding domain-like"/>
    <property type="match status" value="1"/>
</dbReference>
<keyword evidence="1" id="KW-0805">Transcription regulation</keyword>
<dbReference type="PANTHER" id="PTHR43537">
    <property type="entry name" value="TRANSCRIPTIONAL REGULATOR, GNTR FAMILY"/>
    <property type="match status" value="1"/>
</dbReference>
<dbReference type="InterPro" id="IPR036388">
    <property type="entry name" value="WH-like_DNA-bd_sf"/>
</dbReference>
<dbReference type="SMART" id="SM00345">
    <property type="entry name" value="HTH_GNTR"/>
    <property type="match status" value="1"/>
</dbReference>
<dbReference type="InterPro" id="IPR036390">
    <property type="entry name" value="WH_DNA-bd_sf"/>
</dbReference>
<dbReference type="EMBL" id="BSNS01000003">
    <property type="protein sequence ID" value="GLQ53363.1"/>
    <property type="molecule type" value="Genomic_DNA"/>
</dbReference>
<name>A0ABQ5W0W9_9HYPH</name>
<dbReference type="InterPro" id="IPR000524">
    <property type="entry name" value="Tscrpt_reg_HTH_GntR"/>
</dbReference>
<evidence type="ECO:0000256" key="2">
    <source>
        <dbReference type="ARBA" id="ARBA00023125"/>
    </source>
</evidence>